<dbReference type="Gene3D" id="3.20.20.150">
    <property type="entry name" value="Divalent-metal-dependent TIM barrel enzymes"/>
    <property type="match status" value="1"/>
</dbReference>
<gene>
    <name evidence="2" type="ORF">FYJ85_01870</name>
</gene>
<dbReference type="EMBL" id="VUNS01000001">
    <property type="protein sequence ID" value="MST95791.1"/>
    <property type="molecule type" value="Genomic_DNA"/>
</dbReference>
<dbReference type="InterPro" id="IPR036237">
    <property type="entry name" value="Xyl_isomerase-like_sf"/>
</dbReference>
<dbReference type="InterPro" id="IPR050312">
    <property type="entry name" value="IolE/XylAMocC-like"/>
</dbReference>
<dbReference type="SUPFAM" id="SSF51658">
    <property type="entry name" value="Xylose isomerase-like"/>
    <property type="match status" value="1"/>
</dbReference>
<feature type="domain" description="Xylose isomerase-like TIM barrel" evidence="1">
    <location>
        <begin position="93"/>
        <end position="312"/>
    </location>
</feature>
<dbReference type="Pfam" id="PF01261">
    <property type="entry name" value="AP_endonuc_2"/>
    <property type="match status" value="1"/>
</dbReference>
<keyword evidence="2" id="KW-0413">Isomerase</keyword>
<proteinExistence type="predicted"/>
<dbReference type="AlphaFoldDB" id="A0A844FZD7"/>
<evidence type="ECO:0000259" key="1">
    <source>
        <dbReference type="Pfam" id="PF01261"/>
    </source>
</evidence>
<dbReference type="GO" id="GO:0016853">
    <property type="term" value="F:isomerase activity"/>
    <property type="evidence" value="ECO:0007669"/>
    <property type="project" value="UniProtKB-KW"/>
</dbReference>
<dbReference type="Proteomes" id="UP000435649">
    <property type="component" value="Unassembled WGS sequence"/>
</dbReference>
<accession>A0A844FZD7</accession>
<organism evidence="2 3">
    <name type="scientific">Victivallis lenta</name>
    <dbReference type="NCBI Taxonomy" id="2606640"/>
    <lineage>
        <taxon>Bacteria</taxon>
        <taxon>Pseudomonadati</taxon>
        <taxon>Lentisphaerota</taxon>
        <taxon>Lentisphaeria</taxon>
        <taxon>Victivallales</taxon>
        <taxon>Victivallaceae</taxon>
        <taxon>Victivallis</taxon>
    </lineage>
</organism>
<evidence type="ECO:0000313" key="3">
    <source>
        <dbReference type="Proteomes" id="UP000435649"/>
    </source>
</evidence>
<dbReference type="PANTHER" id="PTHR12110">
    <property type="entry name" value="HYDROXYPYRUVATE ISOMERASE"/>
    <property type="match status" value="1"/>
</dbReference>
<name>A0A844FZD7_9BACT</name>
<comment type="caution">
    <text evidence="2">The sequence shown here is derived from an EMBL/GenBank/DDBJ whole genome shotgun (WGS) entry which is preliminary data.</text>
</comment>
<sequence length="318" mass="36244">MILLIYHSKRLLTNRNRVFLKEIYNKFPGGKRAKAAEMRKSRLDIRSGPAYISESKPTVDARRIFMKKHQIAAQLYTLREFLKTEPLIFESLKKVKKMGYDAIQVSGMGPIDEKELVRICGDLGLDICATHENGQMIVEETERVIERLDRLNCRYTAYPWPHIIPSNRAEAVELAHKLNTAAEKMAAAGKVLCYHNHDIEFMRMEDGSLILDLLYDNAPALQGEIDTFWVQAGGQNPACWVKKLAGRMPLLHLKDYGIHDRRRAMFPIGSGNLDWQSIVPAGEAGGVEYFIVEQDECLKDPFDSLKESLDYITANFVK</sequence>
<reference evidence="2 3" key="1">
    <citation type="submission" date="2019-08" db="EMBL/GenBank/DDBJ databases">
        <title>In-depth cultivation of the pig gut microbiome towards novel bacterial diversity and tailored functional studies.</title>
        <authorList>
            <person name="Wylensek D."/>
            <person name="Hitch T.C.A."/>
            <person name="Clavel T."/>
        </authorList>
    </citation>
    <scope>NUCLEOTIDE SEQUENCE [LARGE SCALE GENOMIC DNA]</scope>
    <source>
        <strain evidence="2 3">BBE-744-WT-12</strain>
    </source>
</reference>
<keyword evidence="3" id="KW-1185">Reference proteome</keyword>
<dbReference type="PANTHER" id="PTHR12110:SF41">
    <property type="entry name" value="INOSOSE DEHYDRATASE"/>
    <property type="match status" value="1"/>
</dbReference>
<evidence type="ECO:0000313" key="2">
    <source>
        <dbReference type="EMBL" id="MST95791.1"/>
    </source>
</evidence>
<dbReference type="InterPro" id="IPR013022">
    <property type="entry name" value="Xyl_isomerase-like_TIM-brl"/>
</dbReference>
<protein>
    <submittedName>
        <fullName evidence="2">Sugar phosphate isomerase/epimerase</fullName>
    </submittedName>
</protein>